<gene>
    <name evidence="1" type="ORF">MCORR_v1c00550</name>
</gene>
<dbReference type="AlphaFoldDB" id="A0A2S5RGK3"/>
<name>A0A2S5RGK3_9MOLU</name>
<keyword evidence="2" id="KW-1185">Reference proteome</keyword>
<organism evidence="1 2">
    <name type="scientific">Mesoplasma corruscae</name>
    <dbReference type="NCBI Taxonomy" id="216874"/>
    <lineage>
        <taxon>Bacteria</taxon>
        <taxon>Bacillati</taxon>
        <taxon>Mycoplasmatota</taxon>
        <taxon>Mollicutes</taxon>
        <taxon>Entomoplasmatales</taxon>
        <taxon>Entomoplasmataceae</taxon>
        <taxon>Mesoplasma</taxon>
    </lineage>
</organism>
<comment type="caution">
    <text evidence="1">The sequence shown here is derived from an EMBL/GenBank/DDBJ whole genome shotgun (WGS) entry which is preliminary data.</text>
</comment>
<evidence type="ECO:0000313" key="2">
    <source>
        <dbReference type="Proteomes" id="UP000239785"/>
    </source>
</evidence>
<dbReference type="RefSeq" id="WP_104207659.1">
    <property type="nucleotide sequence ID" value="NZ_PHNF01000001.1"/>
</dbReference>
<accession>A0A2S5RGK3</accession>
<dbReference type="EMBL" id="PHNF01000001">
    <property type="protein sequence ID" value="PPE06427.1"/>
    <property type="molecule type" value="Genomic_DNA"/>
</dbReference>
<evidence type="ECO:0000313" key="1">
    <source>
        <dbReference type="EMBL" id="PPE06427.1"/>
    </source>
</evidence>
<dbReference type="Proteomes" id="UP000239785">
    <property type="component" value="Unassembled WGS sequence"/>
</dbReference>
<proteinExistence type="predicted"/>
<protein>
    <submittedName>
        <fullName evidence="1">Uncharacterized protein</fullName>
    </submittedName>
</protein>
<sequence length="111" mass="13074">MDSKHRWDHEDDNNKDWTLNLKTKIEDTRIDLSSVKQKINEELNSQNFNSQDQIKNYIANSLKYTGLKISDISIEGDKESQWLVSLKLVLDLKYTWIDLSKDEKEILMVVS</sequence>
<reference evidence="1 2" key="1">
    <citation type="submission" date="2017-11" db="EMBL/GenBank/DDBJ databases">
        <title>Genome sequence of Mesoplasma corruscae ELCA-2 (ATCC 49579).</title>
        <authorList>
            <person name="Lo W.-S."/>
            <person name="Kuo C.-H."/>
        </authorList>
    </citation>
    <scope>NUCLEOTIDE SEQUENCE [LARGE SCALE GENOMIC DNA]</scope>
    <source>
        <strain evidence="1 2">ELCA-2</strain>
    </source>
</reference>